<protein>
    <submittedName>
        <fullName evidence="1">Uncharacterized protein</fullName>
    </submittedName>
</protein>
<reference evidence="1 2" key="1">
    <citation type="journal article" date="2019" name="Commun. Biol.">
        <title>The bagworm genome reveals a unique fibroin gene that provides high tensile strength.</title>
        <authorList>
            <person name="Kono N."/>
            <person name="Nakamura H."/>
            <person name="Ohtoshi R."/>
            <person name="Tomita M."/>
            <person name="Numata K."/>
            <person name="Arakawa K."/>
        </authorList>
    </citation>
    <scope>NUCLEOTIDE SEQUENCE [LARGE SCALE GENOMIC DNA]</scope>
</reference>
<evidence type="ECO:0000313" key="1">
    <source>
        <dbReference type="EMBL" id="GBP87872.1"/>
    </source>
</evidence>
<dbReference type="EMBL" id="BGZK01001891">
    <property type="protein sequence ID" value="GBP87872.1"/>
    <property type="molecule type" value="Genomic_DNA"/>
</dbReference>
<sequence>MGKEFENARLVPRRARLEPLSLLTAVSASVTTTGDGFQPASGWRGIRVSGSQIKIMQERPQLWDDKNLTRFFDSIRKG</sequence>
<keyword evidence="2" id="KW-1185">Reference proteome</keyword>
<organism evidence="1 2">
    <name type="scientific">Eumeta variegata</name>
    <name type="common">Bagworm moth</name>
    <name type="synonym">Eumeta japonica</name>
    <dbReference type="NCBI Taxonomy" id="151549"/>
    <lineage>
        <taxon>Eukaryota</taxon>
        <taxon>Metazoa</taxon>
        <taxon>Ecdysozoa</taxon>
        <taxon>Arthropoda</taxon>
        <taxon>Hexapoda</taxon>
        <taxon>Insecta</taxon>
        <taxon>Pterygota</taxon>
        <taxon>Neoptera</taxon>
        <taxon>Endopterygota</taxon>
        <taxon>Lepidoptera</taxon>
        <taxon>Glossata</taxon>
        <taxon>Ditrysia</taxon>
        <taxon>Tineoidea</taxon>
        <taxon>Psychidae</taxon>
        <taxon>Oiketicinae</taxon>
        <taxon>Eumeta</taxon>
    </lineage>
</organism>
<evidence type="ECO:0000313" key="2">
    <source>
        <dbReference type="Proteomes" id="UP000299102"/>
    </source>
</evidence>
<name>A0A4C1ZKP8_EUMVA</name>
<dbReference type="AlphaFoldDB" id="A0A4C1ZKP8"/>
<gene>
    <name evidence="1" type="ORF">EVAR_61626_1</name>
</gene>
<proteinExistence type="predicted"/>
<comment type="caution">
    <text evidence="1">The sequence shown here is derived from an EMBL/GenBank/DDBJ whole genome shotgun (WGS) entry which is preliminary data.</text>
</comment>
<accession>A0A4C1ZKP8</accession>
<dbReference type="Proteomes" id="UP000299102">
    <property type="component" value="Unassembled WGS sequence"/>
</dbReference>